<accession>A0ABV5BUE1</accession>
<comment type="caution">
    <text evidence="1">The sequence shown here is derived from an EMBL/GenBank/DDBJ whole genome shotgun (WGS) entry which is preliminary data.</text>
</comment>
<dbReference type="Proteomes" id="UP001580430">
    <property type="component" value="Unassembled WGS sequence"/>
</dbReference>
<keyword evidence="2" id="KW-1185">Reference proteome</keyword>
<protein>
    <submittedName>
        <fullName evidence="1">Uncharacterized protein</fullName>
    </submittedName>
</protein>
<sequence>MYNEYEHEYEPSELECVIMALVDSEVEKKVTAFKQEYEWYKIQHDKYINLKKDYDDLKKKQGQTEDFLIFQSLINESNITALLSSLKLKQTDISFDGMHDECIPVWFKLVCWYYEDRERLFRLFDLFAIPYPSWARKFKLPFDYNENELDLIFEKLGRMYVCNGCLFSGNMGFFYKEISRHKGDLSDLLTKSSYSEIPWNLLLQNKLLVTDKFFNKIIDSLSKGATNSTYFFRIQDYQQISEDQVVSMFNYLPKGNFYDDHKRFIENNKKIIKMKPELADKFKEKINDNQYSAFYYLNYPLHMQIEFVKNYNDRFNTKFELVKKMSISKNEKVKLMSEITAELLDKK</sequence>
<dbReference type="RefSeq" id="WP_375518152.1">
    <property type="nucleotide sequence ID" value="NZ_JBHIRY010000001.1"/>
</dbReference>
<gene>
    <name evidence="1" type="ORF">ACE5LO_00690</name>
</gene>
<dbReference type="EMBL" id="JBHIRY010000001">
    <property type="protein sequence ID" value="MFB5758899.1"/>
    <property type="molecule type" value="Genomic_DNA"/>
</dbReference>
<name>A0ABV5BUE1_9BACL</name>
<evidence type="ECO:0000313" key="1">
    <source>
        <dbReference type="EMBL" id="MFB5758899.1"/>
    </source>
</evidence>
<proteinExistence type="predicted"/>
<organism evidence="1 2">
    <name type="scientific">Paenibacillus medicaginis</name>
    <dbReference type="NCBI Taxonomy" id="1470560"/>
    <lineage>
        <taxon>Bacteria</taxon>
        <taxon>Bacillati</taxon>
        <taxon>Bacillota</taxon>
        <taxon>Bacilli</taxon>
        <taxon>Bacillales</taxon>
        <taxon>Paenibacillaceae</taxon>
        <taxon>Paenibacillus</taxon>
    </lineage>
</organism>
<reference evidence="1 2" key="1">
    <citation type="submission" date="2024-09" db="EMBL/GenBank/DDBJ databases">
        <title>Paenibacillus zeirhizospherea sp. nov., isolated from surface of the maize (Zea mays) roots in a horticulture field, Hungary.</title>
        <authorList>
            <person name="Marton D."/>
            <person name="Farkas M."/>
            <person name="Bedics A."/>
            <person name="Toth E."/>
            <person name="Tancsics A."/>
            <person name="Boka K."/>
            <person name="Marati G."/>
            <person name="Kriszt B."/>
            <person name="Cserhati M."/>
        </authorList>
    </citation>
    <scope>NUCLEOTIDE SEQUENCE [LARGE SCALE GENOMIC DNA]</scope>
    <source>
        <strain evidence="1 2">JCM 18446</strain>
    </source>
</reference>
<evidence type="ECO:0000313" key="2">
    <source>
        <dbReference type="Proteomes" id="UP001580430"/>
    </source>
</evidence>